<evidence type="ECO:0000256" key="1">
    <source>
        <dbReference type="ARBA" id="ARBA00023015"/>
    </source>
</evidence>
<dbReference type="InterPro" id="IPR028082">
    <property type="entry name" value="Peripla_BP_I"/>
</dbReference>
<dbReference type="EMBL" id="APKE01000014">
    <property type="protein sequence ID" value="KAF0676335.1"/>
    <property type="molecule type" value="Genomic_DNA"/>
</dbReference>
<dbReference type="PROSITE" id="PS50943">
    <property type="entry name" value="HTH_CROC1"/>
    <property type="match status" value="1"/>
</dbReference>
<dbReference type="Gene3D" id="3.40.50.2300">
    <property type="match status" value="2"/>
</dbReference>
<dbReference type="CDD" id="cd06267">
    <property type="entry name" value="PBP1_LacI_sugar_binding-like"/>
    <property type="match status" value="1"/>
</dbReference>
<organism evidence="6 7">
    <name type="scientific">Profundibacterium mesophilum KAUST100406-0324</name>
    <dbReference type="NCBI Taxonomy" id="1037889"/>
    <lineage>
        <taxon>Bacteria</taxon>
        <taxon>Pseudomonadati</taxon>
        <taxon>Pseudomonadota</taxon>
        <taxon>Alphaproteobacteria</taxon>
        <taxon>Rhodobacterales</taxon>
        <taxon>Roseobacteraceae</taxon>
        <taxon>Profundibacterium</taxon>
    </lineage>
</organism>
<keyword evidence="7" id="KW-1185">Reference proteome</keyword>
<dbReference type="InterPro" id="IPR000843">
    <property type="entry name" value="HTH_LacI"/>
</dbReference>
<evidence type="ECO:0000259" key="5">
    <source>
        <dbReference type="PROSITE" id="PS50943"/>
    </source>
</evidence>
<dbReference type="PANTHER" id="PTHR30146">
    <property type="entry name" value="LACI-RELATED TRANSCRIPTIONAL REPRESSOR"/>
    <property type="match status" value="1"/>
</dbReference>
<keyword evidence="2" id="KW-0238">DNA-binding</keyword>
<evidence type="ECO:0000313" key="7">
    <source>
        <dbReference type="Proteomes" id="UP000698242"/>
    </source>
</evidence>
<dbReference type="GO" id="GO:0003700">
    <property type="term" value="F:DNA-binding transcription factor activity"/>
    <property type="evidence" value="ECO:0007669"/>
    <property type="project" value="TreeGrafter"/>
</dbReference>
<dbReference type="SMART" id="SM00354">
    <property type="entry name" value="HTH_LACI"/>
    <property type="match status" value="1"/>
</dbReference>
<keyword evidence="1" id="KW-0805">Transcription regulation</keyword>
<dbReference type="Gene3D" id="1.10.260.40">
    <property type="entry name" value="lambda repressor-like DNA-binding domains"/>
    <property type="match status" value="1"/>
</dbReference>
<keyword evidence="3" id="KW-0804">Transcription</keyword>
<dbReference type="Pfam" id="PF00356">
    <property type="entry name" value="LacI"/>
    <property type="match status" value="1"/>
</dbReference>
<feature type="domain" description="HTH cro/C1-type" evidence="5">
    <location>
        <begin position="35"/>
        <end position="77"/>
    </location>
</feature>
<accession>A0A921TBW4</accession>
<evidence type="ECO:0000256" key="2">
    <source>
        <dbReference type="ARBA" id="ARBA00023125"/>
    </source>
</evidence>
<dbReference type="AlphaFoldDB" id="A0A921TBW4"/>
<dbReference type="InterPro" id="IPR046335">
    <property type="entry name" value="LacI/GalR-like_sensor"/>
</dbReference>
<dbReference type="InterPro" id="IPR001387">
    <property type="entry name" value="Cro/C1-type_HTH"/>
</dbReference>
<reference evidence="6" key="1">
    <citation type="submission" date="2013-03" db="EMBL/GenBank/DDBJ databases">
        <title>Genome Sequence of the Profundibacterium mesophilum strain KAUST100406-0324T from Red Sea, a novel genus in the family Rhodobacteraceae.</title>
        <authorList>
            <person name="Essack M."/>
            <person name="Alam I."/>
            <person name="Lafi F."/>
            <person name="Alawi W."/>
            <person name="Kamanu F."/>
            <person name="Al-Suwailem A."/>
            <person name="Lee O.O."/>
            <person name="Xu Y."/>
            <person name="Bajic V."/>
            <person name="Qian P.-Y."/>
            <person name="Archer J."/>
        </authorList>
    </citation>
    <scope>NUCLEOTIDE SEQUENCE</scope>
    <source>
        <strain evidence="6">KAUST100406-0324</strain>
    </source>
</reference>
<dbReference type="CDD" id="cd01392">
    <property type="entry name" value="HTH_LacI"/>
    <property type="match status" value="1"/>
</dbReference>
<dbReference type="PROSITE" id="PS50932">
    <property type="entry name" value="HTH_LACI_2"/>
    <property type="match status" value="1"/>
</dbReference>
<dbReference type="Pfam" id="PF13377">
    <property type="entry name" value="Peripla_BP_3"/>
    <property type="match status" value="1"/>
</dbReference>
<evidence type="ECO:0000259" key="4">
    <source>
        <dbReference type="PROSITE" id="PS50932"/>
    </source>
</evidence>
<proteinExistence type="predicted"/>
<dbReference type="PANTHER" id="PTHR30146:SF109">
    <property type="entry name" value="HTH-TYPE TRANSCRIPTIONAL REGULATOR GALS"/>
    <property type="match status" value="1"/>
</dbReference>
<gene>
    <name evidence="6" type="ORF">PMES_01066</name>
</gene>
<evidence type="ECO:0000313" key="6">
    <source>
        <dbReference type="EMBL" id="KAF0676335.1"/>
    </source>
</evidence>
<protein>
    <submittedName>
        <fullName evidence="6">Transcriptional regulator LacI family protein</fullName>
    </submittedName>
</protein>
<dbReference type="Proteomes" id="UP000698242">
    <property type="component" value="Unassembled WGS sequence"/>
</dbReference>
<dbReference type="InterPro" id="IPR010982">
    <property type="entry name" value="Lambda_DNA-bd_dom_sf"/>
</dbReference>
<evidence type="ECO:0000256" key="3">
    <source>
        <dbReference type="ARBA" id="ARBA00023163"/>
    </source>
</evidence>
<feature type="domain" description="HTH lacI-type" evidence="4">
    <location>
        <begin position="33"/>
        <end position="87"/>
    </location>
</feature>
<name>A0A921TBW4_9RHOB</name>
<sequence>MKLYWRKEKVYHWVKQCLATTGKGPFMQNPKIRNMEEFAKASGISRPTVSKYFQDPMSVRRSTRERIETALRTYDYQPNIYAMNQNRRRTNSIGIIVPNLADPFFTEIGRVVELACIDAGYSPIVRSSHGKPAQETANLEALKALKPAGILLAPFGRASDRDHVRAFAETVPMVLFDADIEEAGAAFVGTDNVQSIGLMTDYLCRTGEPPCLFEMRTPLNPNANKRRLAYLAGMERHGHEPRIVHAEGSGWSIEEFGLREGRRLLEDGAFPSRTILCSNDRLAIGLLSAAFGLGIKVGHGSDCELRIAGHDDHPFSRFTCPSLTTIAQDYGAIAELAVQQIAQVIETESMPCEREISLFDGKLVMRESA</sequence>
<dbReference type="SUPFAM" id="SSF53822">
    <property type="entry name" value="Periplasmic binding protein-like I"/>
    <property type="match status" value="1"/>
</dbReference>
<dbReference type="SUPFAM" id="SSF47413">
    <property type="entry name" value="lambda repressor-like DNA-binding domains"/>
    <property type="match status" value="1"/>
</dbReference>
<dbReference type="GO" id="GO:0000976">
    <property type="term" value="F:transcription cis-regulatory region binding"/>
    <property type="evidence" value="ECO:0007669"/>
    <property type="project" value="TreeGrafter"/>
</dbReference>
<comment type="caution">
    <text evidence="6">The sequence shown here is derived from an EMBL/GenBank/DDBJ whole genome shotgun (WGS) entry which is preliminary data.</text>
</comment>